<protein>
    <submittedName>
        <fullName evidence="2">Glycerophosphoryl diester phosphodiesterase</fullName>
        <ecNumber evidence="2">3.1.4.46</ecNumber>
    </submittedName>
</protein>
<dbReference type="AlphaFoldDB" id="A0AAE4ANZ3"/>
<dbReference type="Gene3D" id="3.20.20.190">
    <property type="entry name" value="Phosphatidylinositol (PI) phosphodiesterase"/>
    <property type="match status" value="1"/>
</dbReference>
<dbReference type="EC" id="3.1.4.46" evidence="2"/>
<dbReference type="EMBL" id="JAUSVL010000001">
    <property type="protein sequence ID" value="MDQ0289423.1"/>
    <property type="molecule type" value="Genomic_DNA"/>
</dbReference>
<sequence length="262" mass="29120">MATSRYHSLTALSEDWDQVIITAHRGASGCYPENCALAMRKAVEWGCDMIEFDLRMTKDCVPVLLHDATLDRTSNLQGPPANYTLAELKQGNFSHQNAPDQPPRAATYAEMPIASFEDILREFRGRVGMNIQVYAGAAGIAEICRLYLQYDMVDHGYLTLASLDEIKAVRAINPAIEICYTPPWQERGNPDQLRLCKELGCRFVQPVAAHSGPECYALCRELGLRANAFYSDTDVGNRRLLAQGATGWLSNRADIGLYTIGR</sequence>
<gene>
    <name evidence="2" type="ORF">J3R75_001530</name>
</gene>
<keyword evidence="2" id="KW-0378">Hydrolase</keyword>
<dbReference type="Pfam" id="PF03009">
    <property type="entry name" value="GDPD"/>
    <property type="match status" value="1"/>
</dbReference>
<proteinExistence type="predicted"/>
<dbReference type="InterPro" id="IPR017946">
    <property type="entry name" value="PLC-like_Pdiesterase_TIM-brl"/>
</dbReference>
<name>A0AAE4ANZ3_9BACT</name>
<dbReference type="RefSeq" id="WP_307260844.1">
    <property type="nucleotide sequence ID" value="NZ_JAUSVL010000001.1"/>
</dbReference>
<dbReference type="GO" id="GO:0006629">
    <property type="term" value="P:lipid metabolic process"/>
    <property type="evidence" value="ECO:0007669"/>
    <property type="project" value="InterPro"/>
</dbReference>
<dbReference type="Proteomes" id="UP001238163">
    <property type="component" value="Unassembled WGS sequence"/>
</dbReference>
<dbReference type="PROSITE" id="PS51704">
    <property type="entry name" value="GP_PDE"/>
    <property type="match status" value="1"/>
</dbReference>
<evidence type="ECO:0000313" key="2">
    <source>
        <dbReference type="EMBL" id="MDQ0289423.1"/>
    </source>
</evidence>
<evidence type="ECO:0000259" key="1">
    <source>
        <dbReference type="PROSITE" id="PS51704"/>
    </source>
</evidence>
<keyword evidence="3" id="KW-1185">Reference proteome</keyword>
<evidence type="ECO:0000313" key="3">
    <source>
        <dbReference type="Proteomes" id="UP001238163"/>
    </source>
</evidence>
<dbReference type="GO" id="GO:0008889">
    <property type="term" value="F:glycerophosphodiester phosphodiesterase activity"/>
    <property type="evidence" value="ECO:0007669"/>
    <property type="project" value="UniProtKB-EC"/>
</dbReference>
<dbReference type="PANTHER" id="PTHR46211:SF14">
    <property type="entry name" value="GLYCEROPHOSPHODIESTER PHOSPHODIESTERASE"/>
    <property type="match status" value="1"/>
</dbReference>
<organism evidence="2 3">
    <name type="scientific">Oligosphaera ethanolica</name>
    <dbReference type="NCBI Taxonomy" id="760260"/>
    <lineage>
        <taxon>Bacteria</taxon>
        <taxon>Pseudomonadati</taxon>
        <taxon>Lentisphaerota</taxon>
        <taxon>Oligosphaeria</taxon>
        <taxon>Oligosphaerales</taxon>
        <taxon>Oligosphaeraceae</taxon>
        <taxon>Oligosphaera</taxon>
    </lineage>
</organism>
<reference evidence="2" key="1">
    <citation type="submission" date="2023-07" db="EMBL/GenBank/DDBJ databases">
        <title>Genomic Encyclopedia of Type Strains, Phase IV (KMG-IV): sequencing the most valuable type-strain genomes for metagenomic binning, comparative biology and taxonomic classification.</title>
        <authorList>
            <person name="Goeker M."/>
        </authorList>
    </citation>
    <scope>NUCLEOTIDE SEQUENCE</scope>
    <source>
        <strain evidence="2">DSM 24202</strain>
    </source>
</reference>
<dbReference type="InterPro" id="IPR030395">
    <property type="entry name" value="GP_PDE_dom"/>
</dbReference>
<comment type="caution">
    <text evidence="2">The sequence shown here is derived from an EMBL/GenBank/DDBJ whole genome shotgun (WGS) entry which is preliminary data.</text>
</comment>
<dbReference type="SUPFAM" id="SSF51695">
    <property type="entry name" value="PLC-like phosphodiesterases"/>
    <property type="match status" value="1"/>
</dbReference>
<dbReference type="PANTHER" id="PTHR46211">
    <property type="entry name" value="GLYCEROPHOSPHORYL DIESTER PHOSPHODIESTERASE"/>
    <property type="match status" value="1"/>
</dbReference>
<accession>A0AAE4ANZ3</accession>
<feature type="domain" description="GP-PDE" evidence="1">
    <location>
        <begin position="19"/>
        <end position="262"/>
    </location>
</feature>